<keyword evidence="2" id="KW-1185">Reference proteome</keyword>
<sequence length="112" mass="13237">MEEKESPNYQIYLAKYLFIQEKKRSTDDIIMSMVFRYADDKAFEQSNNIEWLHDSPFEVDLEESKDYKCGSCPDEEFHAVGNSSRIVDLISENCIDRIQFVHLREEEQKDSG</sequence>
<proteinExistence type="predicted"/>
<evidence type="ECO:0000313" key="1">
    <source>
        <dbReference type="EMBL" id="KAJ8671193.1"/>
    </source>
</evidence>
<evidence type="ECO:0000313" key="2">
    <source>
        <dbReference type="Proteomes" id="UP001239111"/>
    </source>
</evidence>
<gene>
    <name evidence="1" type="ORF">QAD02_002452</name>
</gene>
<organism evidence="1 2">
    <name type="scientific">Eretmocerus hayati</name>
    <dbReference type="NCBI Taxonomy" id="131215"/>
    <lineage>
        <taxon>Eukaryota</taxon>
        <taxon>Metazoa</taxon>
        <taxon>Ecdysozoa</taxon>
        <taxon>Arthropoda</taxon>
        <taxon>Hexapoda</taxon>
        <taxon>Insecta</taxon>
        <taxon>Pterygota</taxon>
        <taxon>Neoptera</taxon>
        <taxon>Endopterygota</taxon>
        <taxon>Hymenoptera</taxon>
        <taxon>Apocrita</taxon>
        <taxon>Proctotrupomorpha</taxon>
        <taxon>Chalcidoidea</taxon>
        <taxon>Aphelinidae</taxon>
        <taxon>Aphelininae</taxon>
        <taxon>Eretmocerus</taxon>
    </lineage>
</organism>
<comment type="caution">
    <text evidence="1">The sequence shown here is derived from an EMBL/GenBank/DDBJ whole genome shotgun (WGS) entry which is preliminary data.</text>
</comment>
<dbReference type="EMBL" id="CM056743">
    <property type="protein sequence ID" value="KAJ8671193.1"/>
    <property type="molecule type" value="Genomic_DNA"/>
</dbReference>
<name>A0ACC2NK48_9HYME</name>
<accession>A0ACC2NK48</accession>
<reference evidence="1" key="1">
    <citation type="submission" date="2023-04" db="EMBL/GenBank/DDBJ databases">
        <title>A chromosome-level genome assembly of the parasitoid wasp Eretmocerus hayati.</title>
        <authorList>
            <person name="Zhong Y."/>
            <person name="Liu S."/>
            <person name="Liu Y."/>
        </authorList>
    </citation>
    <scope>NUCLEOTIDE SEQUENCE</scope>
    <source>
        <strain evidence="1">ZJU_SS_LIU_2023</strain>
    </source>
</reference>
<dbReference type="Proteomes" id="UP001239111">
    <property type="component" value="Chromosome 3"/>
</dbReference>
<protein>
    <submittedName>
        <fullName evidence="1">Uncharacterized protein</fullName>
    </submittedName>
</protein>